<keyword evidence="4 10" id="KW-0812">Transmembrane</keyword>
<dbReference type="PRINTS" id="PR00926">
    <property type="entry name" value="MITOCARRIER"/>
</dbReference>
<evidence type="ECO:0000256" key="9">
    <source>
        <dbReference type="ARBA" id="ARBA00023136"/>
    </source>
</evidence>
<dbReference type="InterPro" id="IPR050567">
    <property type="entry name" value="Mitochondrial_Carrier"/>
</dbReference>
<reference evidence="13" key="1">
    <citation type="submission" date="2015-07" db="EMBL/GenBank/DDBJ databases">
        <authorList>
            <person name="Teixeira M.M."/>
            <person name="Souza R.C."/>
            <person name="Almeida L.G."/>
            <person name="Vicente V.A."/>
            <person name="de Hoog S."/>
            <person name="Bocca A.L."/>
            <person name="de Almeida S.R."/>
            <person name="Vasconcelos A.T."/>
            <person name="Felipe M.S."/>
        </authorList>
    </citation>
    <scope>NUCLEOTIDE SEQUENCE [LARGE SCALE GENOMIC DNA]</scope>
    <source>
        <strain evidence="13">KSF</strain>
    </source>
</reference>
<name>A0A1C1C8A3_9EURO</name>
<dbReference type="InterPro" id="IPR023395">
    <property type="entry name" value="MCP_dom_sf"/>
</dbReference>
<evidence type="ECO:0000256" key="11">
    <source>
        <dbReference type="RuleBase" id="RU000488"/>
    </source>
</evidence>
<evidence type="ECO:0000256" key="3">
    <source>
        <dbReference type="ARBA" id="ARBA00022448"/>
    </source>
</evidence>
<dbReference type="GO" id="GO:0005743">
    <property type="term" value="C:mitochondrial inner membrane"/>
    <property type="evidence" value="ECO:0007669"/>
    <property type="project" value="UniProtKB-SubCell"/>
</dbReference>
<comment type="caution">
    <text evidence="12">The sequence shown here is derived from an EMBL/GenBank/DDBJ whole genome shotgun (WGS) entry which is preliminary data.</text>
</comment>
<dbReference type="Gene3D" id="1.50.40.10">
    <property type="entry name" value="Mitochondrial carrier domain"/>
    <property type="match status" value="2"/>
</dbReference>
<keyword evidence="6" id="KW-0999">Mitochondrion inner membrane</keyword>
<evidence type="ECO:0000256" key="6">
    <source>
        <dbReference type="ARBA" id="ARBA00022792"/>
    </source>
</evidence>
<evidence type="ECO:0000256" key="2">
    <source>
        <dbReference type="ARBA" id="ARBA00006375"/>
    </source>
</evidence>
<dbReference type="PANTHER" id="PTHR45624">
    <property type="entry name" value="MITOCHONDRIAL BASIC AMINO ACIDS TRANSPORTER-RELATED"/>
    <property type="match status" value="1"/>
</dbReference>
<feature type="repeat" description="Solcar" evidence="10">
    <location>
        <begin position="197"/>
        <end position="275"/>
    </location>
</feature>
<dbReference type="Pfam" id="PF00153">
    <property type="entry name" value="Mito_carr"/>
    <property type="match status" value="3"/>
</dbReference>
<evidence type="ECO:0000313" key="13">
    <source>
        <dbReference type="Proteomes" id="UP000094526"/>
    </source>
</evidence>
<comment type="subcellular location">
    <subcellularLocation>
        <location evidence="1">Mitochondrion inner membrane</location>
        <topology evidence="1">Multi-pass membrane protein</topology>
    </subcellularLocation>
</comment>
<evidence type="ECO:0000256" key="4">
    <source>
        <dbReference type="ARBA" id="ARBA00022692"/>
    </source>
</evidence>
<protein>
    <submittedName>
        <fullName evidence="12">Carrier protein YMC1, mitochondrial</fullName>
    </submittedName>
</protein>
<keyword evidence="5" id="KW-0677">Repeat</keyword>
<feature type="repeat" description="Solcar" evidence="10">
    <location>
        <begin position="94"/>
        <end position="182"/>
    </location>
</feature>
<evidence type="ECO:0000313" key="12">
    <source>
        <dbReference type="EMBL" id="OCT44678.1"/>
    </source>
</evidence>
<dbReference type="AlphaFoldDB" id="A0A1C1C8A3"/>
<feature type="repeat" description="Solcar" evidence="10">
    <location>
        <begin position="12"/>
        <end position="93"/>
    </location>
</feature>
<evidence type="ECO:0000256" key="8">
    <source>
        <dbReference type="ARBA" id="ARBA00023128"/>
    </source>
</evidence>
<keyword evidence="13" id="KW-1185">Reference proteome</keyword>
<proteinExistence type="inferred from homology"/>
<evidence type="ECO:0000256" key="1">
    <source>
        <dbReference type="ARBA" id="ARBA00004448"/>
    </source>
</evidence>
<accession>A0A1C1C8A3</accession>
<organism evidence="12 13">
    <name type="scientific">Cladophialophora carrionii</name>
    <dbReference type="NCBI Taxonomy" id="86049"/>
    <lineage>
        <taxon>Eukaryota</taxon>
        <taxon>Fungi</taxon>
        <taxon>Dikarya</taxon>
        <taxon>Ascomycota</taxon>
        <taxon>Pezizomycotina</taxon>
        <taxon>Eurotiomycetes</taxon>
        <taxon>Chaetothyriomycetidae</taxon>
        <taxon>Chaetothyriales</taxon>
        <taxon>Herpotrichiellaceae</taxon>
        <taxon>Cladophialophora</taxon>
    </lineage>
</organism>
<evidence type="ECO:0000256" key="10">
    <source>
        <dbReference type="PROSITE-ProRule" id="PRU00282"/>
    </source>
</evidence>
<dbReference type="GO" id="GO:1990575">
    <property type="term" value="P:mitochondrial L-ornithine transmembrane transport"/>
    <property type="evidence" value="ECO:0007669"/>
    <property type="project" value="TreeGrafter"/>
</dbReference>
<dbReference type="EMBL" id="LGRB01000020">
    <property type="protein sequence ID" value="OCT44678.1"/>
    <property type="molecule type" value="Genomic_DNA"/>
</dbReference>
<dbReference type="STRING" id="86049.A0A1C1C8A3"/>
<dbReference type="InterPro" id="IPR018108">
    <property type="entry name" value="MCP_transmembrane"/>
</dbReference>
<keyword evidence="7" id="KW-1133">Transmembrane helix</keyword>
<evidence type="ECO:0000256" key="5">
    <source>
        <dbReference type="ARBA" id="ARBA00022737"/>
    </source>
</evidence>
<keyword evidence="3 11" id="KW-0813">Transport</keyword>
<dbReference type="VEuPathDB" id="FungiDB:CLCR_06020"/>
<evidence type="ECO:0000256" key="7">
    <source>
        <dbReference type="ARBA" id="ARBA00022989"/>
    </source>
</evidence>
<gene>
    <name evidence="12" type="primary">YMC1</name>
    <name evidence="12" type="ORF">CLCR_06020</name>
</gene>
<comment type="similarity">
    <text evidence="2 11">Belongs to the mitochondrial carrier (TC 2.A.29) family.</text>
</comment>
<keyword evidence="9 10" id="KW-0472">Membrane</keyword>
<dbReference type="InterPro" id="IPR002067">
    <property type="entry name" value="MCP"/>
</dbReference>
<dbReference type="SUPFAM" id="SSF103506">
    <property type="entry name" value="Mitochondrial carrier"/>
    <property type="match status" value="1"/>
</dbReference>
<dbReference type="GO" id="GO:0000064">
    <property type="term" value="F:L-ornithine transmembrane transporter activity"/>
    <property type="evidence" value="ECO:0007669"/>
    <property type="project" value="TreeGrafter"/>
</dbReference>
<dbReference type="PANTHER" id="PTHR45624:SF12">
    <property type="entry name" value="MITOCHONDRIAL ORNITHINE TRANSPORTER 1"/>
    <property type="match status" value="1"/>
</dbReference>
<dbReference type="OrthoDB" id="409586at2759"/>
<dbReference type="VEuPathDB" id="FungiDB:G647_07349"/>
<sequence length="275" mass="29553">MVASSSPTNLGGAPATNAVAGAAGGVVSVLLGQPFDLIKVRLQTHNSSNALRVVSDIFRKEGPLAFYKFSVFHSAKHALERLKDQSSHSNGRKLANLDFYLAGGAAGIANSIVSGPVEHIRIRLQMQPTGTGRLYSGPWDCMRKLSGVAGIRGVFKGQNIAVLREFQAYGCYFVTFEACIQMMADAREKRREDLPTWSVASCGASAGVAFWIGSYPLDVIKTKLQNDGFGPDRQYKSAWAATVQTWKGGKLPAFFRGLGPTLLRTVLSSSGTFAM</sequence>
<dbReference type="Proteomes" id="UP000094526">
    <property type="component" value="Unassembled WGS sequence"/>
</dbReference>
<keyword evidence="8" id="KW-0496">Mitochondrion</keyword>
<dbReference type="PROSITE" id="PS50920">
    <property type="entry name" value="SOLCAR"/>
    <property type="match status" value="3"/>
</dbReference>